<feature type="transmembrane region" description="Helical" evidence="6">
    <location>
        <begin position="46"/>
        <end position="68"/>
    </location>
</feature>
<feature type="transmembrane region" description="Helical" evidence="6">
    <location>
        <begin position="193"/>
        <end position="222"/>
    </location>
</feature>
<evidence type="ECO:0000256" key="6">
    <source>
        <dbReference type="SAM" id="Phobius"/>
    </source>
</evidence>
<protein>
    <recommendedName>
        <fullName evidence="9">MFS transporter</fullName>
    </recommendedName>
</protein>
<dbReference type="Gene3D" id="1.20.1250.20">
    <property type="entry name" value="MFS general substrate transporter like domains"/>
    <property type="match status" value="1"/>
</dbReference>
<feature type="transmembrane region" description="Helical" evidence="6">
    <location>
        <begin position="130"/>
        <end position="150"/>
    </location>
</feature>
<keyword evidence="3 6" id="KW-0812">Transmembrane</keyword>
<dbReference type="PANTHER" id="PTHR43124:SF10">
    <property type="entry name" value="PURINE EFFLUX PUMP PBUE"/>
    <property type="match status" value="1"/>
</dbReference>
<keyword evidence="8" id="KW-1185">Reference proteome</keyword>
<feature type="transmembrane region" description="Helical" evidence="6">
    <location>
        <begin position="12"/>
        <end position="34"/>
    </location>
</feature>
<dbReference type="RefSeq" id="WP_345549416.1">
    <property type="nucleotide sequence ID" value="NZ_BAABRT010000006.1"/>
</dbReference>
<organism evidence="7 8">
    <name type="scientific">Microbulbifer aestuariivivens</name>
    <dbReference type="NCBI Taxonomy" id="1908308"/>
    <lineage>
        <taxon>Bacteria</taxon>
        <taxon>Pseudomonadati</taxon>
        <taxon>Pseudomonadota</taxon>
        <taxon>Gammaproteobacteria</taxon>
        <taxon>Cellvibrionales</taxon>
        <taxon>Microbulbiferaceae</taxon>
        <taxon>Microbulbifer</taxon>
    </lineage>
</organism>
<feature type="transmembrane region" description="Helical" evidence="6">
    <location>
        <begin position="293"/>
        <end position="315"/>
    </location>
</feature>
<evidence type="ECO:0000256" key="3">
    <source>
        <dbReference type="ARBA" id="ARBA00022692"/>
    </source>
</evidence>
<dbReference type="SUPFAM" id="SSF103473">
    <property type="entry name" value="MFS general substrate transporter"/>
    <property type="match status" value="1"/>
</dbReference>
<evidence type="ECO:0000313" key="8">
    <source>
        <dbReference type="Proteomes" id="UP001408594"/>
    </source>
</evidence>
<keyword evidence="5 6" id="KW-0472">Membrane</keyword>
<feature type="transmembrane region" description="Helical" evidence="6">
    <location>
        <begin position="75"/>
        <end position="93"/>
    </location>
</feature>
<proteinExistence type="predicted"/>
<dbReference type="InterPro" id="IPR011701">
    <property type="entry name" value="MFS"/>
</dbReference>
<evidence type="ECO:0000313" key="7">
    <source>
        <dbReference type="EMBL" id="GAA5524436.1"/>
    </source>
</evidence>
<feature type="transmembrane region" description="Helical" evidence="6">
    <location>
        <begin position="353"/>
        <end position="374"/>
    </location>
</feature>
<name>A0ABP9WPS7_9GAMM</name>
<dbReference type="Pfam" id="PF07690">
    <property type="entry name" value="MFS_1"/>
    <property type="match status" value="1"/>
</dbReference>
<comment type="caution">
    <text evidence="7">The sequence shown here is derived from an EMBL/GenBank/DDBJ whole genome shotgun (WGS) entry which is preliminary data.</text>
</comment>
<dbReference type="InterPro" id="IPR036259">
    <property type="entry name" value="MFS_trans_sf"/>
</dbReference>
<comment type="subcellular location">
    <subcellularLocation>
        <location evidence="1">Cell membrane</location>
        <topology evidence="1">Multi-pass membrane protein</topology>
    </subcellularLocation>
</comment>
<evidence type="ECO:0000256" key="4">
    <source>
        <dbReference type="ARBA" id="ARBA00022989"/>
    </source>
</evidence>
<accession>A0ABP9WPS7</accession>
<dbReference type="Proteomes" id="UP001408594">
    <property type="component" value="Unassembled WGS sequence"/>
</dbReference>
<evidence type="ECO:0008006" key="9">
    <source>
        <dbReference type="Google" id="ProtNLM"/>
    </source>
</evidence>
<feature type="transmembrane region" description="Helical" evidence="6">
    <location>
        <begin position="162"/>
        <end position="181"/>
    </location>
</feature>
<keyword evidence="2" id="KW-1003">Cell membrane</keyword>
<evidence type="ECO:0000256" key="2">
    <source>
        <dbReference type="ARBA" id="ARBA00022475"/>
    </source>
</evidence>
<evidence type="ECO:0000256" key="1">
    <source>
        <dbReference type="ARBA" id="ARBA00004651"/>
    </source>
</evidence>
<keyword evidence="4 6" id="KW-1133">Transmembrane helix</keyword>
<dbReference type="InterPro" id="IPR050189">
    <property type="entry name" value="MFS_Efflux_Transporters"/>
</dbReference>
<dbReference type="PANTHER" id="PTHR43124">
    <property type="entry name" value="PURINE EFFLUX PUMP PBUE"/>
    <property type="match status" value="1"/>
</dbReference>
<sequence length="392" mass="41489">MQPTPDRWTNLASLLMVSMMGAAVLTLLPLWVGGLSDQGLFSETQIGWLAAADVIGIFASSASALFWVRRVAWKPVTLIGLSVFLIGNLLSLGTTDFAQLMGLRILAGLGCGAAYAVALAGLGDHRRPPLAFGMMVTAQVTFGTIGFFAVPRLMEWWQVNGFFHYLNGWLAITLLLCAITFPRSQRNSESDNAAGIFSLLTGRSLLVFATTVIYYCGVSAVWAYLERIGIDMGLSGAEVGDLLGIGFAISGLGSLATPLIAKRIGRALTLTASIAVQVGTMSVLIGQHSGDAYLLYALTSVVFQFFWSFTIPLLMDQFNRVDDSGRFIVLCASAFKVGEIIGPPLAASLIQPFGYTGVLTLGIASVIAALAMALMTETRSGEPATAPAPASL</sequence>
<reference evidence="7 8" key="1">
    <citation type="submission" date="2024-02" db="EMBL/GenBank/DDBJ databases">
        <title>Microbulbifer aestuariivivens NBRC 112533.</title>
        <authorList>
            <person name="Ichikawa N."/>
            <person name="Katano-Makiyama Y."/>
            <person name="Hidaka K."/>
        </authorList>
    </citation>
    <scope>NUCLEOTIDE SEQUENCE [LARGE SCALE GENOMIC DNA]</scope>
    <source>
        <strain evidence="7 8">NBRC 112533</strain>
    </source>
</reference>
<dbReference type="EMBL" id="BAABRT010000006">
    <property type="protein sequence ID" value="GAA5524436.1"/>
    <property type="molecule type" value="Genomic_DNA"/>
</dbReference>
<feature type="transmembrane region" description="Helical" evidence="6">
    <location>
        <begin position="327"/>
        <end position="347"/>
    </location>
</feature>
<gene>
    <name evidence="7" type="ORF">Maes01_00993</name>
</gene>
<feature type="transmembrane region" description="Helical" evidence="6">
    <location>
        <begin position="242"/>
        <end position="261"/>
    </location>
</feature>
<feature type="transmembrane region" description="Helical" evidence="6">
    <location>
        <begin position="268"/>
        <end position="287"/>
    </location>
</feature>
<feature type="transmembrane region" description="Helical" evidence="6">
    <location>
        <begin position="105"/>
        <end position="123"/>
    </location>
</feature>
<evidence type="ECO:0000256" key="5">
    <source>
        <dbReference type="ARBA" id="ARBA00023136"/>
    </source>
</evidence>